<evidence type="ECO:0000256" key="3">
    <source>
        <dbReference type="SAM" id="Coils"/>
    </source>
</evidence>
<dbReference type="STRING" id="1618570.UT08_C0003G0101"/>
<comment type="caution">
    <text evidence="4">The sequence shown here is derived from an EMBL/GenBank/DDBJ whole genome shotgun (WGS) entry which is preliminary data.</text>
</comment>
<feature type="coiled-coil region" evidence="3">
    <location>
        <begin position="51"/>
        <end position="78"/>
    </location>
</feature>
<proteinExistence type="inferred from homology"/>
<reference evidence="4 5" key="1">
    <citation type="journal article" date="2015" name="Nature">
        <title>rRNA introns, odd ribosomes, and small enigmatic genomes across a large radiation of phyla.</title>
        <authorList>
            <person name="Brown C.T."/>
            <person name="Hug L.A."/>
            <person name="Thomas B.C."/>
            <person name="Sharon I."/>
            <person name="Castelle C.J."/>
            <person name="Singh A."/>
            <person name="Wilkins M.J."/>
            <person name="Williams K.H."/>
            <person name="Banfield J.F."/>
        </authorList>
    </citation>
    <scope>NUCLEOTIDE SEQUENCE [LARGE SCALE GENOMIC DNA]</scope>
</reference>
<sequence length="100" mass="11326">MIIPSADDIKTITDLREDTVALLDRIQKRSTPTIIMHHNSPKAIMLSVKEYNSLLERLEDYEDALDARELEQEALNTKKSELIPLSEIVKNHGAKLKSNG</sequence>
<dbReference type="InterPro" id="IPR036165">
    <property type="entry name" value="YefM-like_sf"/>
</dbReference>
<comment type="function">
    <text evidence="2">Antitoxin component of a type II toxin-antitoxin (TA) system.</text>
</comment>
<dbReference type="Gene3D" id="3.40.1620.10">
    <property type="entry name" value="YefM-like domain"/>
    <property type="match status" value="1"/>
</dbReference>
<dbReference type="EMBL" id="LBVL01000003">
    <property type="protein sequence ID" value="KKQ85938.1"/>
    <property type="molecule type" value="Genomic_DNA"/>
</dbReference>
<dbReference type="SUPFAM" id="SSF143120">
    <property type="entry name" value="YefM-like"/>
    <property type="match status" value="1"/>
</dbReference>
<accession>A0A0G0L1T3</accession>
<dbReference type="AlphaFoldDB" id="A0A0G0L1T3"/>
<protein>
    <recommendedName>
        <fullName evidence="2">Antitoxin</fullName>
    </recommendedName>
</protein>
<dbReference type="PANTHER" id="PTHR33713:SF10">
    <property type="entry name" value="ANTITOXIN YAFN"/>
    <property type="match status" value="1"/>
</dbReference>
<dbReference type="PANTHER" id="PTHR33713">
    <property type="entry name" value="ANTITOXIN YAFN-RELATED"/>
    <property type="match status" value="1"/>
</dbReference>
<dbReference type="Pfam" id="PF02604">
    <property type="entry name" value="PhdYeFM_antitox"/>
    <property type="match status" value="1"/>
</dbReference>
<dbReference type="InterPro" id="IPR006442">
    <property type="entry name" value="Antitoxin_Phd/YefM"/>
</dbReference>
<dbReference type="InterPro" id="IPR051405">
    <property type="entry name" value="phD/YefM_antitoxin"/>
</dbReference>
<evidence type="ECO:0000256" key="2">
    <source>
        <dbReference type="RuleBase" id="RU362080"/>
    </source>
</evidence>
<evidence type="ECO:0000313" key="5">
    <source>
        <dbReference type="Proteomes" id="UP000034081"/>
    </source>
</evidence>
<evidence type="ECO:0000313" key="4">
    <source>
        <dbReference type="EMBL" id="KKQ85938.1"/>
    </source>
</evidence>
<dbReference type="Proteomes" id="UP000034081">
    <property type="component" value="Unassembled WGS sequence"/>
</dbReference>
<name>A0A0G0L1T3_9BACT</name>
<gene>
    <name evidence="4" type="ORF">UT08_C0003G0101</name>
</gene>
<organism evidence="4 5">
    <name type="scientific">Candidatus Woesebacteria bacterium GW2011_GWB1_38_8</name>
    <dbReference type="NCBI Taxonomy" id="1618570"/>
    <lineage>
        <taxon>Bacteria</taxon>
        <taxon>Candidatus Woeseibacteriota</taxon>
    </lineage>
</organism>
<keyword evidence="3" id="KW-0175">Coiled coil</keyword>
<comment type="similarity">
    <text evidence="1 2">Belongs to the phD/YefM antitoxin family.</text>
</comment>
<evidence type="ECO:0000256" key="1">
    <source>
        <dbReference type="ARBA" id="ARBA00009981"/>
    </source>
</evidence>